<evidence type="ECO:0000259" key="4">
    <source>
        <dbReference type="PROSITE" id="PS50943"/>
    </source>
</evidence>
<dbReference type="Proteomes" id="UP000602647">
    <property type="component" value="Unassembled WGS sequence"/>
</dbReference>
<dbReference type="Gene3D" id="1.10.260.40">
    <property type="entry name" value="lambda repressor-like DNA-binding domains"/>
    <property type="match status" value="1"/>
</dbReference>
<name>A0A923SPU8_9FIRM</name>
<proteinExistence type="predicted"/>
<keyword evidence="2" id="KW-0238">DNA-binding</keyword>
<organism evidence="5 6">
    <name type="scientific">Zhenpiania hominis</name>
    <dbReference type="NCBI Taxonomy" id="2763644"/>
    <lineage>
        <taxon>Bacteria</taxon>
        <taxon>Bacillati</taxon>
        <taxon>Bacillota</taxon>
        <taxon>Clostridia</taxon>
        <taxon>Peptostreptococcales</taxon>
        <taxon>Anaerovoracaceae</taxon>
        <taxon>Zhenpiania</taxon>
    </lineage>
</organism>
<reference evidence="5" key="1">
    <citation type="submission" date="2020-08" db="EMBL/GenBank/DDBJ databases">
        <title>Genome public.</title>
        <authorList>
            <person name="Liu C."/>
            <person name="Sun Q."/>
        </authorList>
    </citation>
    <scope>NUCLEOTIDE SEQUENCE</scope>
    <source>
        <strain evidence="5">BX12</strain>
    </source>
</reference>
<evidence type="ECO:0000256" key="1">
    <source>
        <dbReference type="ARBA" id="ARBA00023015"/>
    </source>
</evidence>
<dbReference type="AlphaFoldDB" id="A0A923SPU8"/>
<comment type="caution">
    <text evidence="5">The sequence shown here is derived from an EMBL/GenBank/DDBJ whole genome shotgun (WGS) entry which is preliminary data.</text>
</comment>
<dbReference type="InterPro" id="IPR010982">
    <property type="entry name" value="Lambda_DNA-bd_dom_sf"/>
</dbReference>
<dbReference type="RefSeq" id="WP_187301942.1">
    <property type="nucleotide sequence ID" value="NZ_JACRYT010000002.1"/>
</dbReference>
<keyword evidence="3" id="KW-0804">Transcription</keyword>
<protein>
    <submittedName>
        <fullName evidence="5">Helix-turn-helix transcriptional regulator</fullName>
    </submittedName>
</protein>
<evidence type="ECO:0000256" key="3">
    <source>
        <dbReference type="ARBA" id="ARBA00023163"/>
    </source>
</evidence>
<evidence type="ECO:0000313" key="5">
    <source>
        <dbReference type="EMBL" id="MBC6678760.1"/>
    </source>
</evidence>
<dbReference type="InterPro" id="IPR001387">
    <property type="entry name" value="Cro/C1-type_HTH"/>
</dbReference>
<gene>
    <name evidence="5" type="ORF">H9L42_02830</name>
</gene>
<dbReference type="CDD" id="cd00093">
    <property type="entry name" value="HTH_XRE"/>
    <property type="match status" value="1"/>
</dbReference>
<dbReference type="EMBL" id="JACRYT010000002">
    <property type="protein sequence ID" value="MBC6678760.1"/>
    <property type="molecule type" value="Genomic_DNA"/>
</dbReference>
<feature type="domain" description="HTH cro/C1-type" evidence="4">
    <location>
        <begin position="21"/>
        <end position="59"/>
    </location>
</feature>
<dbReference type="SUPFAM" id="SSF47413">
    <property type="entry name" value="lambda repressor-like DNA-binding domains"/>
    <property type="match status" value="1"/>
</dbReference>
<keyword evidence="1" id="KW-0805">Transcription regulation</keyword>
<evidence type="ECO:0000313" key="6">
    <source>
        <dbReference type="Proteomes" id="UP000602647"/>
    </source>
</evidence>
<keyword evidence="6" id="KW-1185">Reference proteome</keyword>
<dbReference type="PANTHER" id="PTHR40661:SF3">
    <property type="entry name" value="FELS-1 PROPHAGE TRANSCRIPTIONAL REGULATOR"/>
    <property type="match status" value="1"/>
</dbReference>
<dbReference type="PANTHER" id="PTHR40661">
    <property type="match status" value="1"/>
</dbReference>
<dbReference type="PROSITE" id="PS50943">
    <property type="entry name" value="HTH_CROC1"/>
    <property type="match status" value="1"/>
</dbReference>
<dbReference type="SMART" id="SM00530">
    <property type="entry name" value="HTH_XRE"/>
    <property type="match status" value="1"/>
</dbReference>
<accession>A0A923SPU8</accession>
<sequence length="137" mass="15788">MYEIFERLLKEKNLKGADVTRATGIASSTLTDWKKGRYTPKQDKLQKIADFLGVSLEYLTTGKEKEWEPKLTKKDERDIKNALDDFKNQLRTDTGIMYDGEPLDEEDQEAILAAIEVAERTAILAAKKKFTPKKYRK</sequence>
<evidence type="ECO:0000256" key="2">
    <source>
        <dbReference type="ARBA" id="ARBA00023125"/>
    </source>
</evidence>
<dbReference type="Pfam" id="PF01381">
    <property type="entry name" value="HTH_3"/>
    <property type="match status" value="1"/>
</dbReference>
<dbReference type="GO" id="GO:0003677">
    <property type="term" value="F:DNA binding"/>
    <property type="evidence" value="ECO:0007669"/>
    <property type="project" value="UniProtKB-KW"/>
</dbReference>